<dbReference type="SUPFAM" id="SSF52172">
    <property type="entry name" value="CheY-like"/>
    <property type="match status" value="1"/>
</dbReference>
<dbReference type="GO" id="GO:0005524">
    <property type="term" value="F:ATP binding"/>
    <property type="evidence" value="ECO:0007669"/>
    <property type="project" value="UniProtKB-KW"/>
</dbReference>
<feature type="transmembrane region" description="Helical" evidence="12">
    <location>
        <begin position="157"/>
        <end position="176"/>
    </location>
</feature>
<keyword evidence="12" id="KW-0812">Transmembrane</keyword>
<evidence type="ECO:0000256" key="12">
    <source>
        <dbReference type="SAM" id="Phobius"/>
    </source>
</evidence>
<evidence type="ECO:0000313" key="15">
    <source>
        <dbReference type="EMBL" id="QTC92828.1"/>
    </source>
</evidence>
<dbReference type="EMBL" id="CP062222">
    <property type="protein sequence ID" value="QTC92828.1"/>
    <property type="molecule type" value="Genomic_DNA"/>
</dbReference>
<dbReference type="InterPro" id="IPR003661">
    <property type="entry name" value="HisK_dim/P_dom"/>
</dbReference>
<protein>
    <recommendedName>
        <fullName evidence="10">Sensory/regulatory protein RpfC</fullName>
        <ecNumber evidence="2">2.7.13.3</ecNumber>
    </recommendedName>
</protein>
<dbReference type="PANTHER" id="PTHR45339">
    <property type="entry name" value="HYBRID SIGNAL TRANSDUCTION HISTIDINE KINASE J"/>
    <property type="match status" value="1"/>
</dbReference>
<dbReference type="EC" id="2.7.13.3" evidence="2"/>
<dbReference type="FunFam" id="1.10.287.130:FF:000002">
    <property type="entry name" value="Two-component osmosensing histidine kinase"/>
    <property type="match status" value="1"/>
</dbReference>
<dbReference type="Gene3D" id="3.40.50.2300">
    <property type="match status" value="1"/>
</dbReference>
<dbReference type="Pfam" id="PF02518">
    <property type="entry name" value="HATPase_c"/>
    <property type="match status" value="1"/>
</dbReference>
<dbReference type="SUPFAM" id="SSF47384">
    <property type="entry name" value="Homodimeric domain of signal transducing histidine kinase"/>
    <property type="match status" value="1"/>
</dbReference>
<keyword evidence="7" id="KW-0067">ATP-binding</keyword>
<dbReference type="GO" id="GO:0000155">
    <property type="term" value="F:phosphorelay sensor kinase activity"/>
    <property type="evidence" value="ECO:0007669"/>
    <property type="project" value="InterPro"/>
</dbReference>
<dbReference type="Gene3D" id="3.30.565.10">
    <property type="entry name" value="Histidine kinase-like ATPase, C-terminal domain"/>
    <property type="match status" value="1"/>
</dbReference>
<dbReference type="InterPro" id="IPR036097">
    <property type="entry name" value="HisK_dim/P_sf"/>
</dbReference>
<dbReference type="InterPro" id="IPR003594">
    <property type="entry name" value="HATPase_dom"/>
</dbReference>
<evidence type="ECO:0000256" key="4">
    <source>
        <dbReference type="ARBA" id="ARBA00022679"/>
    </source>
</evidence>
<dbReference type="CDD" id="cd16922">
    <property type="entry name" value="HATPase_EvgS-ArcB-TorS-like"/>
    <property type="match status" value="1"/>
</dbReference>
<sequence>MTATPTADVPEARSPVLHGIVASGNMRYWIIASWALALATTIPWIVALAWFAGTTVLGLARTVVETRMTTLEPTFHARLKLVVATASCVAWAIAPLLSYFSGHDHSLAMAVALLMAGYMLVFTQMRSAPREALIVSLPYTVVVLILIADLWGTRNSLTVLAMAPVLGLALFIKVVITRMKDDELAAVNARQAGLIVDLEAARDRADAASDAKSNFLAIISHELRTPMNGVLGAAQLLETTDLRPAQANYVSIIRQSGESLLVQLNDILDLTKIEAGRLEIDPVATETSDLLERLIGPFRAQAEAKGLDFSVERTGEHPALVRIDPLRLAQITHNLLGNAVKFTDSGEIRVATHKERLCGDRMRYRFSVTDSGAGIGAEDIHRLFQPFSQVDASSTRRFGGSGLGLSICRRLAHLMGGEVSVVSAPGVGSTFTLELEMDVLDWTVPTAIDDGAPAGAADVAALHVLIVEDHPVNRMVLEAWMGSVGHTCATAENGQIALDMADQSPFDLIVMDVNMPVMDGLTATRELRSRPGPNQQTPIAVLSASARPEDHALGHAAGADAYVDKPVDFGALARVLAVAPLGREAVQSLAVRQAAA</sequence>
<dbReference type="SMART" id="SM00387">
    <property type="entry name" value="HATPase_c"/>
    <property type="match status" value="1"/>
</dbReference>
<feature type="domain" description="Response regulatory" evidence="14">
    <location>
        <begin position="463"/>
        <end position="580"/>
    </location>
</feature>
<dbReference type="RefSeq" id="WP_207932107.1">
    <property type="nucleotide sequence ID" value="NZ_CP062222.1"/>
</dbReference>
<feature type="modified residue" description="4-aspartylphosphate" evidence="11">
    <location>
        <position position="512"/>
    </location>
</feature>
<dbReference type="SUPFAM" id="SSF55874">
    <property type="entry name" value="ATPase domain of HSP90 chaperone/DNA topoisomerase II/histidine kinase"/>
    <property type="match status" value="1"/>
</dbReference>
<feature type="transmembrane region" description="Helical" evidence="12">
    <location>
        <begin position="81"/>
        <end position="100"/>
    </location>
</feature>
<keyword evidence="8" id="KW-0902">Two-component regulatory system</keyword>
<organism evidence="15 16">
    <name type="scientific">Brevundimonas goettingensis</name>
    <dbReference type="NCBI Taxonomy" id="2774190"/>
    <lineage>
        <taxon>Bacteria</taxon>
        <taxon>Pseudomonadati</taxon>
        <taxon>Pseudomonadota</taxon>
        <taxon>Alphaproteobacteria</taxon>
        <taxon>Caulobacterales</taxon>
        <taxon>Caulobacteraceae</taxon>
        <taxon>Brevundimonas</taxon>
    </lineage>
</organism>
<name>A0A975GXE0_9CAUL</name>
<dbReference type="PROSITE" id="PS50109">
    <property type="entry name" value="HIS_KIN"/>
    <property type="match status" value="1"/>
</dbReference>
<dbReference type="Gene3D" id="1.10.287.130">
    <property type="match status" value="1"/>
</dbReference>
<reference evidence="15" key="1">
    <citation type="submission" date="2020-09" db="EMBL/GenBank/DDBJ databases">
        <title>Brevundimonas sp. LVF2 isolated from a puddle in Goettingen, Germany.</title>
        <authorList>
            <person name="Friedrich I."/>
            <person name="Klassen A."/>
            <person name="Hannes N."/>
            <person name="Schneider D."/>
            <person name="Hertel R."/>
            <person name="Daniel R."/>
        </authorList>
    </citation>
    <scope>NUCLEOTIDE SEQUENCE</scope>
    <source>
        <strain evidence="15">LVF2</strain>
    </source>
</reference>
<feature type="transmembrane region" description="Helical" evidence="12">
    <location>
        <begin position="28"/>
        <end position="60"/>
    </location>
</feature>
<dbReference type="Pfam" id="PF00512">
    <property type="entry name" value="HisKA"/>
    <property type="match status" value="1"/>
</dbReference>
<dbReference type="CDD" id="cd00082">
    <property type="entry name" value="HisKA"/>
    <property type="match status" value="1"/>
</dbReference>
<evidence type="ECO:0000256" key="3">
    <source>
        <dbReference type="ARBA" id="ARBA00022553"/>
    </source>
</evidence>
<evidence type="ECO:0000256" key="9">
    <source>
        <dbReference type="ARBA" id="ARBA00064003"/>
    </source>
</evidence>
<dbReference type="SMART" id="SM00388">
    <property type="entry name" value="HisKA"/>
    <property type="match status" value="1"/>
</dbReference>
<gene>
    <name evidence="15" type="ORF">IFJ75_08275</name>
</gene>
<dbReference type="PROSITE" id="PS50110">
    <property type="entry name" value="RESPONSE_REGULATORY"/>
    <property type="match status" value="1"/>
</dbReference>
<dbReference type="InterPro" id="IPR011006">
    <property type="entry name" value="CheY-like_superfamily"/>
</dbReference>
<keyword evidence="16" id="KW-1185">Reference proteome</keyword>
<evidence type="ECO:0000256" key="5">
    <source>
        <dbReference type="ARBA" id="ARBA00022741"/>
    </source>
</evidence>
<proteinExistence type="predicted"/>
<keyword evidence="12" id="KW-1133">Transmembrane helix</keyword>
<dbReference type="AlphaFoldDB" id="A0A975GXE0"/>
<evidence type="ECO:0000256" key="10">
    <source>
        <dbReference type="ARBA" id="ARBA00068150"/>
    </source>
</evidence>
<dbReference type="PANTHER" id="PTHR45339:SF1">
    <property type="entry name" value="HYBRID SIGNAL TRANSDUCTION HISTIDINE KINASE J"/>
    <property type="match status" value="1"/>
</dbReference>
<feature type="transmembrane region" description="Helical" evidence="12">
    <location>
        <begin position="106"/>
        <end position="125"/>
    </location>
</feature>
<evidence type="ECO:0000256" key="7">
    <source>
        <dbReference type="ARBA" id="ARBA00022840"/>
    </source>
</evidence>
<keyword evidence="6" id="KW-0418">Kinase</keyword>
<dbReference type="PRINTS" id="PR00344">
    <property type="entry name" value="BCTRLSENSOR"/>
</dbReference>
<evidence type="ECO:0000256" key="2">
    <source>
        <dbReference type="ARBA" id="ARBA00012438"/>
    </source>
</evidence>
<keyword evidence="5" id="KW-0547">Nucleotide-binding</keyword>
<evidence type="ECO:0000256" key="6">
    <source>
        <dbReference type="ARBA" id="ARBA00022777"/>
    </source>
</evidence>
<keyword evidence="4" id="KW-0808">Transferase</keyword>
<dbReference type="CDD" id="cd17546">
    <property type="entry name" value="REC_hyHK_CKI1_RcsC-like"/>
    <property type="match status" value="1"/>
</dbReference>
<dbReference type="Pfam" id="PF00072">
    <property type="entry name" value="Response_reg"/>
    <property type="match status" value="1"/>
</dbReference>
<evidence type="ECO:0000256" key="1">
    <source>
        <dbReference type="ARBA" id="ARBA00000085"/>
    </source>
</evidence>
<evidence type="ECO:0000259" key="13">
    <source>
        <dbReference type="PROSITE" id="PS50109"/>
    </source>
</evidence>
<comment type="catalytic activity">
    <reaction evidence="1">
        <text>ATP + protein L-histidine = ADP + protein N-phospho-L-histidine.</text>
        <dbReference type="EC" id="2.7.13.3"/>
    </reaction>
</comment>
<evidence type="ECO:0000256" key="8">
    <source>
        <dbReference type="ARBA" id="ARBA00023012"/>
    </source>
</evidence>
<dbReference type="FunFam" id="3.30.565.10:FF:000010">
    <property type="entry name" value="Sensor histidine kinase RcsC"/>
    <property type="match status" value="1"/>
</dbReference>
<dbReference type="SMART" id="SM00448">
    <property type="entry name" value="REC"/>
    <property type="match status" value="1"/>
</dbReference>
<keyword evidence="3 11" id="KW-0597">Phosphoprotein</keyword>
<dbReference type="InterPro" id="IPR005467">
    <property type="entry name" value="His_kinase_dom"/>
</dbReference>
<feature type="transmembrane region" description="Helical" evidence="12">
    <location>
        <begin position="132"/>
        <end position="151"/>
    </location>
</feature>
<evidence type="ECO:0000259" key="14">
    <source>
        <dbReference type="PROSITE" id="PS50110"/>
    </source>
</evidence>
<keyword evidence="12" id="KW-0472">Membrane</keyword>
<dbReference type="InterPro" id="IPR001789">
    <property type="entry name" value="Sig_transdc_resp-reg_receiver"/>
</dbReference>
<accession>A0A975GXE0</accession>
<feature type="domain" description="Histidine kinase" evidence="13">
    <location>
        <begin position="218"/>
        <end position="439"/>
    </location>
</feature>
<dbReference type="Proteomes" id="UP000663918">
    <property type="component" value="Chromosome"/>
</dbReference>
<dbReference type="InterPro" id="IPR036890">
    <property type="entry name" value="HATPase_C_sf"/>
</dbReference>
<evidence type="ECO:0000313" key="16">
    <source>
        <dbReference type="Proteomes" id="UP000663918"/>
    </source>
</evidence>
<dbReference type="InterPro" id="IPR004358">
    <property type="entry name" value="Sig_transdc_His_kin-like_C"/>
</dbReference>
<evidence type="ECO:0000256" key="11">
    <source>
        <dbReference type="PROSITE-ProRule" id="PRU00169"/>
    </source>
</evidence>
<comment type="subunit">
    <text evidence="9">At low DSF concentrations, interacts with RpfF.</text>
</comment>
<dbReference type="KEGG" id="bgoe:IFJ75_08275"/>